<feature type="chain" id="PRO_5012876237" description="Outer membrane protein beta-barrel domain-containing protein" evidence="1">
    <location>
        <begin position="27"/>
        <end position="259"/>
    </location>
</feature>
<dbReference type="AlphaFoldDB" id="A0A261UE12"/>
<keyword evidence="3" id="KW-1185">Reference proteome</keyword>
<dbReference type="EMBL" id="NEVS01000004">
    <property type="protein sequence ID" value="OZI60166.1"/>
    <property type="molecule type" value="Genomic_DNA"/>
</dbReference>
<organism evidence="2 3">
    <name type="scientific">Bordetella genomosp. 11</name>
    <dbReference type="NCBI Taxonomy" id="1416808"/>
    <lineage>
        <taxon>Bacteria</taxon>
        <taxon>Pseudomonadati</taxon>
        <taxon>Pseudomonadota</taxon>
        <taxon>Betaproteobacteria</taxon>
        <taxon>Burkholderiales</taxon>
        <taxon>Alcaligenaceae</taxon>
        <taxon>Bordetella</taxon>
    </lineage>
</organism>
<comment type="caution">
    <text evidence="2">The sequence shown here is derived from an EMBL/GenBank/DDBJ whole genome shotgun (WGS) entry which is preliminary data.</text>
</comment>
<dbReference type="RefSeq" id="WP_094841582.1">
    <property type="nucleotide sequence ID" value="NZ_NEVS01000004.1"/>
</dbReference>
<reference evidence="3" key="1">
    <citation type="submission" date="2017-05" db="EMBL/GenBank/DDBJ databases">
        <title>Complete and WGS of Bordetella genogroups.</title>
        <authorList>
            <person name="Spilker T."/>
            <person name="Lipuma J."/>
        </authorList>
    </citation>
    <scope>NUCLEOTIDE SEQUENCE [LARGE SCALE GENOMIC DNA]</scope>
    <source>
        <strain evidence="3">AU8856</strain>
    </source>
</reference>
<name>A0A261UE12_9BORD</name>
<keyword evidence="1" id="KW-0732">Signal</keyword>
<evidence type="ECO:0000313" key="3">
    <source>
        <dbReference type="Proteomes" id="UP000215767"/>
    </source>
</evidence>
<dbReference type="OrthoDB" id="6555107at2"/>
<proteinExistence type="predicted"/>
<gene>
    <name evidence="2" type="ORF">CAL28_11935</name>
</gene>
<evidence type="ECO:0000256" key="1">
    <source>
        <dbReference type="SAM" id="SignalP"/>
    </source>
</evidence>
<evidence type="ECO:0008006" key="4">
    <source>
        <dbReference type="Google" id="ProtNLM"/>
    </source>
</evidence>
<dbReference type="Proteomes" id="UP000215767">
    <property type="component" value="Unassembled WGS sequence"/>
</dbReference>
<accession>A0A261UE12</accession>
<sequence>MKGNSSARAARLAGACLCAGAGAVFADDAAPSADTWKFEATPYFWAAGMSGWGRVGARTPTVRFDTDFSQIWDHLDFGAMGTFEARKGRWGILFDAFYVKVSQRSEPLARGALGTVDTTLQQTILQAAGAYRVFDSPKTPVDILAGARYTYLDGDLDFSKSRLLPAGPSRSGNVDWVDGFVGVRASYALTDKWSLVGYADAGTGGGDYSWQVLAGTNYEFSKSLVGKFGYRIISMKYESDKFLYNAKTAGLFLGLGIRF</sequence>
<dbReference type="SUPFAM" id="SSF56935">
    <property type="entry name" value="Porins"/>
    <property type="match status" value="1"/>
</dbReference>
<evidence type="ECO:0000313" key="2">
    <source>
        <dbReference type="EMBL" id="OZI60166.1"/>
    </source>
</evidence>
<protein>
    <recommendedName>
        <fullName evidence="4">Outer membrane protein beta-barrel domain-containing protein</fullName>
    </recommendedName>
</protein>
<feature type="signal peptide" evidence="1">
    <location>
        <begin position="1"/>
        <end position="26"/>
    </location>
</feature>